<feature type="transmembrane region" description="Helical" evidence="1">
    <location>
        <begin position="75"/>
        <end position="94"/>
    </location>
</feature>
<reference evidence="2" key="1">
    <citation type="journal article" date="2020" name="mSystems">
        <title>Genome- and Community-Level Interaction Insights into Carbon Utilization and Element Cycling Functions of Hydrothermarchaeota in Hydrothermal Sediment.</title>
        <authorList>
            <person name="Zhou Z."/>
            <person name="Liu Y."/>
            <person name="Xu W."/>
            <person name="Pan J."/>
            <person name="Luo Z.H."/>
            <person name="Li M."/>
        </authorList>
    </citation>
    <scope>NUCLEOTIDE SEQUENCE [LARGE SCALE GENOMIC DNA]</scope>
    <source>
        <strain evidence="2">SpSt-488</strain>
    </source>
</reference>
<dbReference type="EMBL" id="DSUT01000129">
    <property type="protein sequence ID" value="HGK28533.1"/>
    <property type="molecule type" value="Genomic_DNA"/>
</dbReference>
<proteinExistence type="predicted"/>
<dbReference type="AlphaFoldDB" id="A0A7C4CBU6"/>
<comment type="caution">
    <text evidence="2">The sequence shown here is derived from an EMBL/GenBank/DDBJ whole genome shotgun (WGS) entry which is preliminary data.</text>
</comment>
<keyword evidence="1" id="KW-1133">Transmembrane helix</keyword>
<evidence type="ECO:0000256" key="1">
    <source>
        <dbReference type="SAM" id="Phobius"/>
    </source>
</evidence>
<feature type="transmembrane region" description="Helical" evidence="1">
    <location>
        <begin position="36"/>
        <end position="54"/>
    </location>
</feature>
<accession>A0A7C4CBU6</accession>
<name>A0A7C4CBU6_UNCW3</name>
<feature type="transmembrane region" description="Helical" evidence="1">
    <location>
        <begin position="143"/>
        <end position="163"/>
    </location>
</feature>
<protein>
    <submittedName>
        <fullName evidence="2">Uncharacterized protein</fullName>
    </submittedName>
</protein>
<feature type="transmembrane region" description="Helical" evidence="1">
    <location>
        <begin position="7"/>
        <end position="24"/>
    </location>
</feature>
<evidence type="ECO:0000313" key="2">
    <source>
        <dbReference type="EMBL" id="HGK28533.1"/>
    </source>
</evidence>
<sequence>MHIATDVLTWVAAILTLGIFSFLWKDNPFYKFCEHLFVGVAAGYTICVTWYNSVRPDLFEPLFLKPLSAVSVGQKLLLVIPLIFGICYFCRFIPRVSWLIRFPMAFVLGWASGVAIPAVFQANIMKQMQGTFLTPGIFARWDVFLWALISFVGVICSVFYFFFSREHKGALKLASETGIVFLMVGFGASFGYTVMARMSLLIGRLQFLLRDWLGVIK</sequence>
<keyword evidence="1" id="KW-0472">Membrane</keyword>
<keyword evidence="1" id="KW-0812">Transmembrane</keyword>
<organism evidence="2">
    <name type="scientific">candidate division WOR-3 bacterium</name>
    <dbReference type="NCBI Taxonomy" id="2052148"/>
    <lineage>
        <taxon>Bacteria</taxon>
        <taxon>Bacteria division WOR-3</taxon>
    </lineage>
</organism>
<feature type="transmembrane region" description="Helical" evidence="1">
    <location>
        <begin position="178"/>
        <end position="200"/>
    </location>
</feature>
<feature type="transmembrane region" description="Helical" evidence="1">
    <location>
        <begin position="100"/>
        <end position="122"/>
    </location>
</feature>
<gene>
    <name evidence="2" type="ORF">ENS41_06210</name>
</gene>